<dbReference type="InterPro" id="IPR007313">
    <property type="entry name" value="FxsA"/>
</dbReference>
<evidence type="ECO:0000256" key="1">
    <source>
        <dbReference type="SAM" id="Phobius"/>
    </source>
</evidence>
<gene>
    <name evidence="2" type="ORF">GCM10022231_29750</name>
</gene>
<evidence type="ECO:0000313" key="2">
    <source>
        <dbReference type="EMBL" id="GAA3966812.1"/>
    </source>
</evidence>
<name>A0ABP7PLA3_9ACTN</name>
<dbReference type="EMBL" id="BAAAZW010000009">
    <property type="protein sequence ID" value="GAA3966812.1"/>
    <property type="molecule type" value="Genomic_DNA"/>
</dbReference>
<accession>A0ABP7PLA3</accession>
<feature type="transmembrane region" description="Helical" evidence="1">
    <location>
        <begin position="73"/>
        <end position="97"/>
    </location>
</feature>
<proteinExistence type="predicted"/>
<keyword evidence="3" id="KW-1185">Reference proteome</keyword>
<dbReference type="Proteomes" id="UP001418444">
    <property type="component" value="Unassembled WGS sequence"/>
</dbReference>
<keyword evidence="1" id="KW-0472">Membrane</keyword>
<keyword evidence="1" id="KW-0812">Transmembrane</keyword>
<evidence type="ECO:0008006" key="4">
    <source>
        <dbReference type="Google" id="ProtNLM"/>
    </source>
</evidence>
<dbReference type="PANTHER" id="PTHR35335">
    <property type="entry name" value="UPF0716 PROTEIN FXSA"/>
    <property type="match status" value="1"/>
</dbReference>
<feature type="transmembrane region" description="Helical" evidence="1">
    <location>
        <begin position="21"/>
        <end position="44"/>
    </location>
</feature>
<dbReference type="RefSeq" id="WP_344785155.1">
    <property type="nucleotide sequence ID" value="NZ_BAAAZW010000009.1"/>
</dbReference>
<keyword evidence="1" id="KW-1133">Transmembrane helix</keyword>
<evidence type="ECO:0000313" key="3">
    <source>
        <dbReference type="Proteomes" id="UP001418444"/>
    </source>
</evidence>
<sequence>MKPWIVVGYLAVEIAAFWAMVHFLGWGWAILITIAASAIGFAVLGRRAREIFSAARAPQPEGASPGRTLTDSALFAGAALLTILPGIVSTVLGLILLAGPVRRRLRPVVAMAATRRASLLAERVTIVGMTPRGYVDGDVVDDGRAEGSVVVDTTIRNPDGTIYVDRPALPPTFDR</sequence>
<dbReference type="NCBIfam" id="NF008528">
    <property type="entry name" value="PRK11463.1-2"/>
    <property type="match status" value="1"/>
</dbReference>
<reference evidence="3" key="1">
    <citation type="journal article" date="2019" name="Int. J. Syst. Evol. Microbiol.">
        <title>The Global Catalogue of Microorganisms (GCM) 10K type strain sequencing project: providing services to taxonomists for standard genome sequencing and annotation.</title>
        <authorList>
            <consortium name="The Broad Institute Genomics Platform"/>
            <consortium name="The Broad Institute Genome Sequencing Center for Infectious Disease"/>
            <person name="Wu L."/>
            <person name="Ma J."/>
        </authorList>
    </citation>
    <scope>NUCLEOTIDE SEQUENCE [LARGE SCALE GENOMIC DNA]</scope>
    <source>
        <strain evidence="3">JCM 16923</strain>
    </source>
</reference>
<dbReference type="PANTHER" id="PTHR35335:SF1">
    <property type="entry name" value="UPF0716 PROTEIN FXSA"/>
    <property type="match status" value="1"/>
</dbReference>
<protein>
    <recommendedName>
        <fullName evidence="4">FxsA family protein</fullName>
    </recommendedName>
</protein>
<dbReference type="Pfam" id="PF04186">
    <property type="entry name" value="FxsA"/>
    <property type="match status" value="1"/>
</dbReference>
<comment type="caution">
    <text evidence="2">The sequence shown here is derived from an EMBL/GenBank/DDBJ whole genome shotgun (WGS) entry which is preliminary data.</text>
</comment>
<organism evidence="2 3">
    <name type="scientific">Gordonia caeni</name>
    <dbReference type="NCBI Taxonomy" id="1007097"/>
    <lineage>
        <taxon>Bacteria</taxon>
        <taxon>Bacillati</taxon>
        <taxon>Actinomycetota</taxon>
        <taxon>Actinomycetes</taxon>
        <taxon>Mycobacteriales</taxon>
        <taxon>Gordoniaceae</taxon>
        <taxon>Gordonia</taxon>
    </lineage>
</organism>